<dbReference type="GeneID" id="6011382"/>
<dbReference type="eggNOG" id="KOG1238">
    <property type="taxonomic scope" value="Eukaryota"/>
</dbReference>
<dbReference type="AlphaFoldDB" id="A8NM84"/>
<keyword evidence="11" id="KW-0325">Glycoprotein</keyword>
<dbReference type="RefSeq" id="XP_001834863.2">
    <property type="nucleotide sequence ID" value="XM_001834811.2"/>
</dbReference>
<evidence type="ECO:0000256" key="18">
    <source>
        <dbReference type="PIRSR" id="PIRSR000137-2"/>
    </source>
</evidence>
<dbReference type="OrthoDB" id="269227at2759"/>
<dbReference type="PANTHER" id="PTHR11552:SF201">
    <property type="entry name" value="GLUCOSE-METHANOL-CHOLINE OXIDOREDUCTASE N-TERMINAL DOMAIN-CONTAINING PROTEIN"/>
    <property type="match status" value="1"/>
</dbReference>
<comment type="catalytic activity">
    <reaction evidence="15">
        <text>pyranose + acceptor = pyranos-3-ulose + reduced acceptor.</text>
        <dbReference type="EC" id="1.1.99.29"/>
    </reaction>
</comment>
<comment type="cofactor">
    <cofactor evidence="1 18">
        <name>FAD</name>
        <dbReference type="ChEBI" id="CHEBI:57692"/>
    </cofactor>
</comment>
<evidence type="ECO:0000259" key="20">
    <source>
        <dbReference type="PROSITE" id="PS00624"/>
    </source>
</evidence>
<comment type="catalytic activity">
    <reaction evidence="14">
        <text>pyranose + acceptor = pyranos-2,3-diulose + reduced acceptor.</text>
        <dbReference type="EC" id="1.1.99.29"/>
    </reaction>
</comment>
<evidence type="ECO:0000256" key="12">
    <source>
        <dbReference type="ARBA" id="ARBA00024699"/>
    </source>
</evidence>
<reference evidence="21 22" key="1">
    <citation type="journal article" date="2010" name="Proc. Natl. Acad. Sci. U.S.A.">
        <title>Insights into evolution of multicellular fungi from the assembled chromosomes of the mushroom Coprinopsis cinerea (Coprinus cinereus).</title>
        <authorList>
            <person name="Stajich J.E."/>
            <person name="Wilke S.K."/>
            <person name="Ahren D."/>
            <person name="Au C.H."/>
            <person name="Birren B.W."/>
            <person name="Borodovsky M."/>
            <person name="Burns C."/>
            <person name="Canback B."/>
            <person name="Casselton L.A."/>
            <person name="Cheng C.K."/>
            <person name="Deng J."/>
            <person name="Dietrich F.S."/>
            <person name="Fargo D.C."/>
            <person name="Farman M.L."/>
            <person name="Gathman A.C."/>
            <person name="Goldberg J."/>
            <person name="Guigo R."/>
            <person name="Hoegger P.J."/>
            <person name="Hooker J.B."/>
            <person name="Huggins A."/>
            <person name="James T.Y."/>
            <person name="Kamada T."/>
            <person name="Kilaru S."/>
            <person name="Kodira C."/>
            <person name="Kues U."/>
            <person name="Kupfer D."/>
            <person name="Kwan H.S."/>
            <person name="Lomsadze A."/>
            <person name="Li W."/>
            <person name="Lilly W.W."/>
            <person name="Ma L.J."/>
            <person name="Mackey A.J."/>
            <person name="Manning G."/>
            <person name="Martin F."/>
            <person name="Muraguchi H."/>
            <person name="Natvig D.O."/>
            <person name="Palmerini H."/>
            <person name="Ramesh M.A."/>
            <person name="Rehmeyer C.J."/>
            <person name="Roe B.A."/>
            <person name="Shenoy N."/>
            <person name="Stanke M."/>
            <person name="Ter-Hovhannisyan V."/>
            <person name="Tunlid A."/>
            <person name="Velagapudi R."/>
            <person name="Vision T.J."/>
            <person name="Zeng Q."/>
            <person name="Zolan M.E."/>
            <person name="Pukkila P.J."/>
        </authorList>
    </citation>
    <scope>NUCLEOTIDE SEQUENCE [LARGE SCALE GENOMIC DNA]</scope>
    <source>
        <strain evidence="22">Okayama-7 / 130 / ATCC MYA-4618 / FGSC 9003</strain>
    </source>
</reference>
<evidence type="ECO:0000256" key="8">
    <source>
        <dbReference type="ARBA" id="ARBA00022729"/>
    </source>
</evidence>
<comment type="subcellular location">
    <subcellularLocation>
        <location evidence="2">Secreted</location>
    </subcellularLocation>
</comment>
<evidence type="ECO:0000313" key="21">
    <source>
        <dbReference type="EMBL" id="EAU86933.2"/>
    </source>
</evidence>
<dbReference type="SUPFAM" id="SSF51905">
    <property type="entry name" value="FAD/NAD(P)-binding domain"/>
    <property type="match status" value="1"/>
</dbReference>
<evidence type="ECO:0000256" key="6">
    <source>
        <dbReference type="ARBA" id="ARBA00022525"/>
    </source>
</evidence>
<dbReference type="InterPro" id="IPR007867">
    <property type="entry name" value="GMC_OxRtase_C"/>
</dbReference>
<evidence type="ECO:0000256" key="7">
    <source>
        <dbReference type="ARBA" id="ARBA00022630"/>
    </source>
</evidence>
<evidence type="ECO:0000256" key="15">
    <source>
        <dbReference type="ARBA" id="ARBA00034029"/>
    </source>
</evidence>
<evidence type="ECO:0000256" key="5">
    <source>
        <dbReference type="ARBA" id="ARBA00013177"/>
    </source>
</evidence>
<dbReference type="PANTHER" id="PTHR11552">
    <property type="entry name" value="GLUCOSE-METHANOL-CHOLINE GMC OXIDOREDUCTASE"/>
    <property type="match status" value="1"/>
</dbReference>
<feature type="signal peptide" evidence="19">
    <location>
        <begin position="1"/>
        <end position="21"/>
    </location>
</feature>
<evidence type="ECO:0000256" key="9">
    <source>
        <dbReference type="ARBA" id="ARBA00022827"/>
    </source>
</evidence>
<comment type="catalytic activity">
    <reaction evidence="16">
        <text>a pyranoside + acceptor = a pyranosid-3-ulose + reduced acceptor.</text>
        <dbReference type="EC" id="1.1.99.29"/>
    </reaction>
</comment>
<dbReference type="GO" id="GO:0033718">
    <property type="term" value="F:pyranose dehydrogenase (acceptor) activity"/>
    <property type="evidence" value="ECO:0007669"/>
    <property type="project" value="UniProtKB-EC"/>
</dbReference>
<evidence type="ECO:0000256" key="10">
    <source>
        <dbReference type="ARBA" id="ARBA00023002"/>
    </source>
</evidence>
<proteinExistence type="inferred from homology"/>
<comment type="function">
    <text evidence="12">Catalyzes the single-oxidation or sequential double oxidation reaction of carbohydrates primarily at carbon-2 and/or carbon-3 with the concomitant reduction of the flavin. The enzyme exhibits a broad sugar substrate specificity, oxidizing different aldopyranoses to the corresponding C-1, C-2, C-3 or C-1,2, C-2,3 and C-3,4 (di)dehydro sugars with substrate-specific regioselectivity. Accepts only a narrow range of electron acceptors such as substituted benzoquinones and complexed metal ions and reacts extremely slowly with O(2) as acceptor. May play a role in the natural recycling of plant matter by oxidizing all major monosaccharides in lignocellulose and by reducing quinone compounds or reactive radical species generated during lignin depolymerization.</text>
</comment>
<dbReference type="Pfam" id="PF05199">
    <property type="entry name" value="GMC_oxred_C"/>
    <property type="match status" value="1"/>
</dbReference>
<dbReference type="InterPro" id="IPR012132">
    <property type="entry name" value="GMC_OxRdtase"/>
</dbReference>
<evidence type="ECO:0000256" key="1">
    <source>
        <dbReference type="ARBA" id="ARBA00001974"/>
    </source>
</evidence>
<evidence type="ECO:0000256" key="16">
    <source>
        <dbReference type="ARBA" id="ARBA00034050"/>
    </source>
</evidence>
<dbReference type="Proteomes" id="UP000001861">
    <property type="component" value="Unassembled WGS sequence"/>
</dbReference>
<evidence type="ECO:0000256" key="17">
    <source>
        <dbReference type="ARBA" id="ARBA00034059"/>
    </source>
</evidence>
<dbReference type="GO" id="GO:0050660">
    <property type="term" value="F:flavin adenine dinucleotide binding"/>
    <property type="evidence" value="ECO:0007669"/>
    <property type="project" value="InterPro"/>
</dbReference>
<keyword evidence="9 18" id="KW-0274">FAD</keyword>
<keyword evidence="22" id="KW-1185">Reference proteome</keyword>
<evidence type="ECO:0000256" key="13">
    <source>
        <dbReference type="ARBA" id="ARBA00033986"/>
    </source>
</evidence>
<keyword evidence="8 19" id="KW-0732">Signal</keyword>
<dbReference type="VEuPathDB" id="FungiDB:CC1G_09790"/>
<feature type="domain" description="Glucose-methanol-choline oxidoreductase N-terminal" evidence="20">
    <location>
        <begin position="315"/>
        <end position="329"/>
    </location>
</feature>
<keyword evidence="10" id="KW-0560">Oxidoreductase</keyword>
<dbReference type="InParanoid" id="A8NM84"/>
<evidence type="ECO:0000256" key="4">
    <source>
        <dbReference type="ARBA" id="ARBA00011245"/>
    </source>
</evidence>
<evidence type="ECO:0000313" key="22">
    <source>
        <dbReference type="Proteomes" id="UP000001861"/>
    </source>
</evidence>
<comment type="subunit">
    <text evidence="4">Monomer.</text>
</comment>
<evidence type="ECO:0000256" key="11">
    <source>
        <dbReference type="ARBA" id="ARBA00023180"/>
    </source>
</evidence>
<feature type="chain" id="PRO_5002727367" description="pyranose dehydrogenase (acceptor)" evidence="19">
    <location>
        <begin position="22"/>
        <end position="594"/>
    </location>
</feature>
<evidence type="ECO:0000256" key="19">
    <source>
        <dbReference type="SAM" id="SignalP"/>
    </source>
</evidence>
<evidence type="ECO:0000256" key="3">
    <source>
        <dbReference type="ARBA" id="ARBA00010790"/>
    </source>
</evidence>
<keyword evidence="6" id="KW-0964">Secreted</keyword>
<dbReference type="PIRSF" id="PIRSF000137">
    <property type="entry name" value="Alcohol_oxidase"/>
    <property type="match status" value="1"/>
</dbReference>
<dbReference type="Pfam" id="PF00732">
    <property type="entry name" value="GMC_oxred_N"/>
    <property type="match status" value="1"/>
</dbReference>
<dbReference type="KEGG" id="cci:CC1G_09790"/>
<dbReference type="Gene3D" id="3.50.50.60">
    <property type="entry name" value="FAD/NAD(P)-binding domain"/>
    <property type="match status" value="1"/>
</dbReference>
<comment type="catalytic activity">
    <reaction evidence="13">
        <text>pyranose + acceptor = pyranos-2-ulose + reduced acceptor.</text>
        <dbReference type="EC" id="1.1.99.29"/>
    </reaction>
</comment>
<gene>
    <name evidence="21" type="ORF">CC1G_09790</name>
</gene>
<comment type="similarity">
    <text evidence="3">Belongs to the GMC oxidoreductase family.</text>
</comment>
<protein>
    <recommendedName>
        <fullName evidence="5">pyranose dehydrogenase (acceptor)</fullName>
        <ecNumber evidence="5">1.1.99.29</ecNumber>
    </recommendedName>
</protein>
<feature type="binding site" evidence="18">
    <location>
        <position position="263"/>
    </location>
    <ligand>
        <name>FAD</name>
        <dbReference type="ChEBI" id="CHEBI:57692"/>
    </ligand>
</feature>
<dbReference type="Gene3D" id="3.30.560.10">
    <property type="entry name" value="Glucose Oxidase, domain 3"/>
    <property type="match status" value="1"/>
</dbReference>
<dbReference type="HOGENOM" id="CLU_002865_6_3_1"/>
<keyword evidence="7" id="KW-0285">Flavoprotein</keyword>
<comment type="catalytic activity">
    <reaction evidence="17">
        <text>a pyranoside + acceptor = a pyranosid-3,4-diulose + reduced acceptor.</text>
        <dbReference type="EC" id="1.1.99.29"/>
    </reaction>
</comment>
<accession>A8NM84</accession>
<dbReference type="PROSITE" id="PS00624">
    <property type="entry name" value="GMC_OXRED_2"/>
    <property type="match status" value="1"/>
</dbReference>
<name>A8NM84_COPC7</name>
<organism evidence="21 22">
    <name type="scientific">Coprinopsis cinerea (strain Okayama-7 / 130 / ATCC MYA-4618 / FGSC 9003)</name>
    <name type="common">Inky cap fungus</name>
    <name type="synonym">Hormographiella aspergillata</name>
    <dbReference type="NCBI Taxonomy" id="240176"/>
    <lineage>
        <taxon>Eukaryota</taxon>
        <taxon>Fungi</taxon>
        <taxon>Dikarya</taxon>
        <taxon>Basidiomycota</taxon>
        <taxon>Agaricomycotina</taxon>
        <taxon>Agaricomycetes</taxon>
        <taxon>Agaricomycetidae</taxon>
        <taxon>Agaricales</taxon>
        <taxon>Agaricineae</taxon>
        <taxon>Psathyrellaceae</taxon>
        <taxon>Coprinopsis</taxon>
    </lineage>
</organism>
<dbReference type="InterPro" id="IPR036188">
    <property type="entry name" value="FAD/NAD-bd_sf"/>
</dbReference>
<sequence>MLSPSFIIASLLLGLGLPAFADIRDSLSKFPRTEYDFVIVGGGNAGCVLANRLTENPKFKVLVIEAGPSHEGVLNAQVPNFVFALQNSTYDYNYTSTIQPQLGNRPLALPRARMLGGSSSHNGMFYTRGSSSDYDRWAAVTGDSGWSWKKLFPYILKNERWVKPNRDVNINGMYDPRVHSRKGMTFVSLPSYQDAIDAKVEQAAHELGGEWSWNVDTNSGDSLGVGWAQYTIGNGERSSAATSYLSPKYLKRKNLHVLINHRVTKLVPIGGRGRGPGGGGSKELSFRTVAFQEEMNPSAPIQQVTAKKEVLLSAGAYGTPQILLLSGIGDTAELNEVGIEPKVHLPSVGKNLTDQPQLALIWQLGINGTFDPTADPTLPQQWFQEWETSRTGPLTFVNVNTAAWTRLPDDSPIYAEHPDPSSGKNTPQLEIGFVGTGHYPVPGQFIFTSAVVATPSLDSRGTVKIGSTNVYDAPLIDLGLLKSEFDWYGLRETIRASRRFFAAPAWQDYQLTLLPPFDSDDDEELNEGIRNLVFSAAHPVGSASMSPKNAQWGVVDPDLKVKKVKGLRIVDASVMAPVYAIAERAADLIKQTWK</sequence>
<dbReference type="EMBL" id="AACS02000012">
    <property type="protein sequence ID" value="EAU86933.2"/>
    <property type="molecule type" value="Genomic_DNA"/>
</dbReference>
<comment type="caution">
    <text evidence="21">The sequence shown here is derived from an EMBL/GenBank/DDBJ whole genome shotgun (WGS) entry which is preliminary data.</text>
</comment>
<dbReference type="GO" id="GO:0005576">
    <property type="term" value="C:extracellular region"/>
    <property type="evidence" value="ECO:0007669"/>
    <property type="project" value="UniProtKB-SubCell"/>
</dbReference>
<evidence type="ECO:0000256" key="14">
    <source>
        <dbReference type="ARBA" id="ARBA00034010"/>
    </source>
</evidence>
<dbReference type="SUPFAM" id="SSF54373">
    <property type="entry name" value="FAD-linked reductases, C-terminal domain"/>
    <property type="match status" value="1"/>
</dbReference>
<evidence type="ECO:0000256" key="2">
    <source>
        <dbReference type="ARBA" id="ARBA00004613"/>
    </source>
</evidence>
<dbReference type="EC" id="1.1.99.29" evidence="5"/>
<dbReference type="InterPro" id="IPR000172">
    <property type="entry name" value="GMC_OxRdtase_N"/>
</dbReference>
<dbReference type="OMA" id="FIKHERF"/>